<accession>A0ABS2UZT3</accession>
<dbReference type="EMBL" id="JAFEJA010000001">
    <property type="protein sequence ID" value="MBM9622230.1"/>
    <property type="molecule type" value="Genomic_DNA"/>
</dbReference>
<comment type="caution">
    <text evidence="1">The sequence shown here is derived from an EMBL/GenBank/DDBJ whole genome shotgun (WGS) entry which is preliminary data.</text>
</comment>
<reference evidence="1 2" key="1">
    <citation type="journal article" date="2016" name="Arch. Microbiol.">
        <title>Streptomyces zhihengii sp. nov., isolated from rhizospheric soil of Psammosilene tunicoides.</title>
        <authorList>
            <person name="Huang M.J."/>
            <person name="Fei J.J."/>
            <person name="Salam N."/>
            <person name="Kim C.J."/>
            <person name="Hozzein W.N."/>
            <person name="Xiao M."/>
            <person name="Huang H.Q."/>
            <person name="Li W.J."/>
        </authorList>
    </citation>
    <scope>NUCLEOTIDE SEQUENCE [LARGE SCALE GENOMIC DNA]</scope>
    <source>
        <strain evidence="1 2">YIM T102</strain>
    </source>
</reference>
<organism evidence="1 2">
    <name type="scientific">Streptomyces zhihengii</name>
    <dbReference type="NCBI Taxonomy" id="1818004"/>
    <lineage>
        <taxon>Bacteria</taxon>
        <taxon>Bacillati</taxon>
        <taxon>Actinomycetota</taxon>
        <taxon>Actinomycetes</taxon>
        <taxon>Kitasatosporales</taxon>
        <taxon>Streptomycetaceae</taxon>
        <taxon>Streptomyces</taxon>
    </lineage>
</organism>
<dbReference type="Proteomes" id="UP000664109">
    <property type="component" value="Unassembled WGS sequence"/>
</dbReference>
<keyword evidence="2" id="KW-1185">Reference proteome</keyword>
<evidence type="ECO:0000313" key="2">
    <source>
        <dbReference type="Proteomes" id="UP000664109"/>
    </source>
</evidence>
<dbReference type="RefSeq" id="WP_205375992.1">
    <property type="nucleotide sequence ID" value="NZ_JAFEJA010000001.1"/>
</dbReference>
<evidence type="ECO:0000313" key="1">
    <source>
        <dbReference type="EMBL" id="MBM9622230.1"/>
    </source>
</evidence>
<protein>
    <submittedName>
        <fullName evidence="1">Uncharacterized protein</fullName>
    </submittedName>
</protein>
<name>A0ABS2UZT3_9ACTN</name>
<proteinExistence type="predicted"/>
<sequence>MDGWHTPSPGQSTDDFIAAFVAARPPLTGGEITELRALFRTVTVAPPVDEDTVSQAA</sequence>
<gene>
    <name evidence="1" type="ORF">JE024_26530</name>
</gene>